<dbReference type="PROSITE" id="PS50110">
    <property type="entry name" value="RESPONSE_REGULATORY"/>
    <property type="match status" value="1"/>
</dbReference>
<organism evidence="6 7">
    <name type="scientific">Rhizobium grahamii CCGE 502</name>
    <dbReference type="NCBI Taxonomy" id="990285"/>
    <lineage>
        <taxon>Bacteria</taxon>
        <taxon>Pseudomonadati</taxon>
        <taxon>Pseudomonadota</taxon>
        <taxon>Alphaproteobacteria</taxon>
        <taxon>Hyphomicrobiales</taxon>
        <taxon>Rhizobiaceae</taxon>
        <taxon>Rhizobium/Agrobacterium group</taxon>
        <taxon>Rhizobium</taxon>
    </lineage>
</organism>
<dbReference type="STRING" id="990285.RGCCGE502_21295"/>
<evidence type="ECO:0000256" key="4">
    <source>
        <dbReference type="PROSITE-ProRule" id="PRU00169"/>
    </source>
</evidence>
<dbReference type="AlphaFoldDB" id="S3HC26"/>
<dbReference type="Proteomes" id="UP000014411">
    <property type="component" value="Unassembled WGS sequence"/>
</dbReference>
<dbReference type="GO" id="GO:0006355">
    <property type="term" value="P:regulation of DNA-templated transcription"/>
    <property type="evidence" value="ECO:0007669"/>
    <property type="project" value="InterPro"/>
</dbReference>
<dbReference type="eggNOG" id="COG0664">
    <property type="taxonomic scope" value="Bacteria"/>
</dbReference>
<dbReference type="InterPro" id="IPR012318">
    <property type="entry name" value="HTH_CRP"/>
</dbReference>
<dbReference type="SUPFAM" id="SSF51206">
    <property type="entry name" value="cAMP-binding domain-like"/>
    <property type="match status" value="1"/>
</dbReference>
<dbReference type="EMBL" id="AEYE02000026">
    <property type="protein sequence ID" value="EPE96262.1"/>
    <property type="molecule type" value="Genomic_DNA"/>
</dbReference>
<comment type="caution">
    <text evidence="6">The sequence shown here is derived from an EMBL/GenBank/DDBJ whole genome shotgun (WGS) entry which is preliminary data.</text>
</comment>
<keyword evidence="2" id="KW-0238">DNA-binding</keyword>
<dbReference type="Gene3D" id="2.60.120.10">
    <property type="entry name" value="Jelly Rolls"/>
    <property type="match status" value="1"/>
</dbReference>
<reference evidence="6 7" key="1">
    <citation type="journal article" date="2012" name="J. Bacteriol.">
        <title>Genome sequence of Rhizobium grahamii CCGE502, a broad-host-range symbiont with low nodulation competitiveness in Phaseolus vulgaris.</title>
        <authorList>
            <person name="Althabegoiti M.J."/>
            <person name="Lozano L."/>
            <person name="Torres-Tejerizo G."/>
            <person name="Ormeno-Orrillo E."/>
            <person name="Rogel M.A."/>
            <person name="Gonzalez V."/>
            <person name="Martinez-Romero E."/>
        </authorList>
    </citation>
    <scope>NUCLEOTIDE SEQUENCE [LARGE SCALE GENOMIC DNA]</scope>
    <source>
        <strain evidence="6 7">CCGE 502</strain>
    </source>
</reference>
<accession>S3HC26</accession>
<dbReference type="SUPFAM" id="SSF46785">
    <property type="entry name" value="Winged helix' DNA-binding domain"/>
    <property type="match status" value="1"/>
</dbReference>
<dbReference type="InterPro" id="IPR001789">
    <property type="entry name" value="Sig_transdc_resp-reg_receiver"/>
</dbReference>
<keyword evidence="4" id="KW-0597">Phosphoprotein</keyword>
<dbReference type="GO" id="GO:0003677">
    <property type="term" value="F:DNA binding"/>
    <property type="evidence" value="ECO:0007669"/>
    <property type="project" value="UniProtKB-KW"/>
</dbReference>
<evidence type="ECO:0000313" key="7">
    <source>
        <dbReference type="Proteomes" id="UP000014411"/>
    </source>
</evidence>
<dbReference type="InterPro" id="IPR036390">
    <property type="entry name" value="WH_DNA-bd_sf"/>
</dbReference>
<gene>
    <name evidence="6" type="ORF">RGCCGE502_21295</name>
</gene>
<protein>
    <submittedName>
        <fullName evidence="6">Crp/Fnr family transcriptional regulator</fullName>
    </submittedName>
</protein>
<evidence type="ECO:0000313" key="6">
    <source>
        <dbReference type="EMBL" id="EPE96262.1"/>
    </source>
</evidence>
<dbReference type="InterPro" id="IPR018490">
    <property type="entry name" value="cNMP-bd_dom_sf"/>
</dbReference>
<sequence>MEKTLRGKCILVVEDDYYVATDLAAKLSAHGVDVAGPTAGVRGALTQIRSNPCIEGAILDLNLGGEMAFPVADELERRGVPFIFATGYEPDVVPARHADKILLRKPLDDDTIAVALLDAFHRRGATPEDVGRNGILRRLPASERDDLLPLLRTVYLPRGAIMEMQGQSVSRVYFPLDCVASLVAVSREGNRIETGLIGNEGMTGFGIAEGDEETPFELINQIEGYTLAIAADDFKQALAISAGLRTLAIRFARSVSIQVSYTALANGRLDIPRRLARWLLMVHDRVDQNPFHLTHDYLAIMLGVRRSSVTDALHLLEGERLIKSTRNSVEIVSRHGLIDAAGEVYGAPEIEYERLMNLPLDPSSEAVCGAGGSRQHFVS</sequence>
<evidence type="ECO:0000256" key="2">
    <source>
        <dbReference type="ARBA" id="ARBA00023125"/>
    </source>
</evidence>
<dbReference type="Gene3D" id="3.40.50.2300">
    <property type="match status" value="1"/>
</dbReference>
<dbReference type="SUPFAM" id="SSF52172">
    <property type="entry name" value="CheY-like"/>
    <property type="match status" value="1"/>
</dbReference>
<keyword evidence="7" id="KW-1185">Reference proteome</keyword>
<feature type="modified residue" description="4-aspartylphosphate" evidence="4">
    <location>
        <position position="60"/>
    </location>
</feature>
<feature type="domain" description="Response regulatory" evidence="5">
    <location>
        <begin position="9"/>
        <end position="120"/>
    </location>
</feature>
<keyword evidence="1" id="KW-0805">Transcription regulation</keyword>
<dbReference type="InterPro" id="IPR011006">
    <property type="entry name" value="CheY-like_superfamily"/>
</dbReference>
<dbReference type="eggNOG" id="COG0784">
    <property type="taxonomic scope" value="Bacteria"/>
</dbReference>
<evidence type="ECO:0000259" key="5">
    <source>
        <dbReference type="PROSITE" id="PS50110"/>
    </source>
</evidence>
<dbReference type="Pfam" id="PF13545">
    <property type="entry name" value="HTH_Crp_2"/>
    <property type="match status" value="1"/>
</dbReference>
<name>S3HC26_9HYPH</name>
<evidence type="ECO:0000256" key="3">
    <source>
        <dbReference type="ARBA" id="ARBA00023163"/>
    </source>
</evidence>
<dbReference type="InterPro" id="IPR014710">
    <property type="entry name" value="RmlC-like_jellyroll"/>
</dbReference>
<proteinExistence type="predicted"/>
<keyword evidence="3" id="KW-0804">Transcription</keyword>
<dbReference type="HOGENOM" id="CLU_060734_0_0_5"/>
<evidence type="ECO:0000256" key="1">
    <source>
        <dbReference type="ARBA" id="ARBA00023015"/>
    </source>
</evidence>
<dbReference type="GO" id="GO:0000160">
    <property type="term" value="P:phosphorelay signal transduction system"/>
    <property type="evidence" value="ECO:0007669"/>
    <property type="project" value="InterPro"/>
</dbReference>